<evidence type="ECO:0000256" key="6">
    <source>
        <dbReference type="RuleBase" id="RU363032"/>
    </source>
</evidence>
<evidence type="ECO:0000313" key="8">
    <source>
        <dbReference type="EMBL" id="ERM02344.1"/>
    </source>
</evidence>
<feature type="transmembrane region" description="Helical" evidence="6">
    <location>
        <begin position="229"/>
        <end position="246"/>
    </location>
</feature>
<dbReference type="SUPFAM" id="SSF161098">
    <property type="entry name" value="MetI-like"/>
    <property type="match status" value="1"/>
</dbReference>
<dbReference type="PATRIC" id="fig|1337887.3.peg.1844"/>
<keyword evidence="5 6" id="KW-0472">Membrane</keyword>
<sequence>MTDVAQSLSREAHAHEKELRAEYADLFGNGRTWRNLAILTVALIASVWFAFYWLDFSLLRILNGLGRLGDFALMMMPPSSGGRFSLYLWSMMETLAIAYLGTLLAAILAFPFGFLAAKNIIPNVFLHFGIRRFLDTIRGVDTLIWALIWVSVVGLGPFAGILAIACSDFGAFGKLFSEAIEGADKKPVEGVVSSGGGRLHGYRFGVLPQVLPLIGSQVLYFFESNTRSATIIGIVGGAGGIGAHLAEQIKVLNLQDVSFLIIMILIAVALIDWFSSKLRHAMIGKKAQKSA</sequence>
<evidence type="ECO:0000256" key="3">
    <source>
        <dbReference type="ARBA" id="ARBA00022692"/>
    </source>
</evidence>
<feature type="transmembrane region" description="Helical" evidence="6">
    <location>
        <begin position="258"/>
        <end position="275"/>
    </location>
</feature>
<dbReference type="GO" id="GO:0015416">
    <property type="term" value="F:ABC-type phosphonate transporter activity"/>
    <property type="evidence" value="ECO:0007669"/>
    <property type="project" value="InterPro"/>
</dbReference>
<evidence type="ECO:0000256" key="5">
    <source>
        <dbReference type="ARBA" id="ARBA00023136"/>
    </source>
</evidence>
<keyword evidence="3 6" id="KW-0812">Transmembrane</keyword>
<comment type="caution">
    <text evidence="8">The sequence shown here is derived from an EMBL/GenBank/DDBJ whole genome shotgun (WGS) entry which is preliminary data.</text>
</comment>
<feature type="transmembrane region" description="Helical" evidence="6">
    <location>
        <begin position="142"/>
        <end position="165"/>
    </location>
</feature>
<comment type="similarity">
    <text evidence="6">Belongs to the binding-protein-dependent transport system permease family.</text>
</comment>
<keyword evidence="2 6" id="KW-0813">Transport</keyword>
<feature type="transmembrane region" description="Helical" evidence="6">
    <location>
        <begin position="202"/>
        <end position="222"/>
    </location>
</feature>
<accession>U4VDI5</accession>
<evidence type="ECO:0000256" key="2">
    <source>
        <dbReference type="ARBA" id="ARBA00022448"/>
    </source>
</evidence>
<dbReference type="PANTHER" id="PTHR30043:SF9">
    <property type="entry name" value="PHOSPHONATES TRANSPORT SYSTEM PERMEASE PROTEIN"/>
    <property type="match status" value="1"/>
</dbReference>
<dbReference type="EMBL" id="ASXJ01000092">
    <property type="protein sequence ID" value="ERM02344.1"/>
    <property type="molecule type" value="Genomic_DNA"/>
</dbReference>
<dbReference type="InterPro" id="IPR035906">
    <property type="entry name" value="MetI-like_sf"/>
</dbReference>
<feature type="domain" description="ABC transmembrane type-1" evidence="7">
    <location>
        <begin position="91"/>
        <end position="272"/>
    </location>
</feature>
<evidence type="ECO:0000313" key="9">
    <source>
        <dbReference type="Proteomes" id="UP000016842"/>
    </source>
</evidence>
<evidence type="ECO:0000259" key="7">
    <source>
        <dbReference type="PROSITE" id="PS50928"/>
    </source>
</evidence>
<dbReference type="GO" id="GO:0005886">
    <property type="term" value="C:plasma membrane"/>
    <property type="evidence" value="ECO:0007669"/>
    <property type="project" value="UniProtKB-SubCell"/>
</dbReference>
<feature type="transmembrane region" description="Helical" evidence="6">
    <location>
        <begin position="96"/>
        <end position="121"/>
    </location>
</feature>
<comment type="subcellular location">
    <subcellularLocation>
        <location evidence="1 6">Cell membrane</location>
        <topology evidence="1 6">Multi-pass membrane protein</topology>
    </subcellularLocation>
</comment>
<dbReference type="Proteomes" id="UP000016842">
    <property type="component" value="Unassembled WGS sequence"/>
</dbReference>
<evidence type="ECO:0000256" key="4">
    <source>
        <dbReference type="ARBA" id="ARBA00022989"/>
    </source>
</evidence>
<proteinExistence type="inferred from homology"/>
<name>U4VDI5_9HYPH</name>
<dbReference type="AlphaFoldDB" id="U4VDI5"/>
<dbReference type="PANTHER" id="PTHR30043">
    <property type="entry name" value="PHOSPHONATES TRANSPORT SYSTEM PERMEASE PROTEIN"/>
    <property type="match status" value="1"/>
</dbReference>
<evidence type="ECO:0000256" key="1">
    <source>
        <dbReference type="ARBA" id="ARBA00004651"/>
    </source>
</evidence>
<feature type="transmembrane region" description="Helical" evidence="6">
    <location>
        <begin position="36"/>
        <end position="59"/>
    </location>
</feature>
<dbReference type="InterPro" id="IPR000515">
    <property type="entry name" value="MetI-like"/>
</dbReference>
<protein>
    <submittedName>
        <fullName evidence="8">Phosphonate ABC transporter permease</fullName>
    </submittedName>
</protein>
<dbReference type="Gene3D" id="1.10.3720.10">
    <property type="entry name" value="MetI-like"/>
    <property type="match status" value="1"/>
</dbReference>
<organism evidence="8 9">
    <name type="scientific">Brucella intermedia 229E</name>
    <dbReference type="NCBI Taxonomy" id="1337887"/>
    <lineage>
        <taxon>Bacteria</taxon>
        <taxon>Pseudomonadati</taxon>
        <taxon>Pseudomonadota</taxon>
        <taxon>Alphaproteobacteria</taxon>
        <taxon>Hyphomicrobiales</taxon>
        <taxon>Brucellaceae</taxon>
        <taxon>Brucella/Ochrobactrum group</taxon>
        <taxon>Brucella</taxon>
    </lineage>
</organism>
<keyword evidence="4 6" id="KW-1133">Transmembrane helix</keyword>
<dbReference type="PROSITE" id="PS50928">
    <property type="entry name" value="ABC_TM1"/>
    <property type="match status" value="1"/>
</dbReference>
<dbReference type="Pfam" id="PF00528">
    <property type="entry name" value="BPD_transp_1"/>
    <property type="match status" value="1"/>
</dbReference>
<dbReference type="InterPro" id="IPR005769">
    <property type="entry name" value="PhnE/PtxC"/>
</dbReference>
<reference evidence="8 9" key="1">
    <citation type="journal article" date="2014" name="FEMS Microbiol. Lett.">
        <title>Genome sequencing analysis reveals virulence-related gene content of Ochrobactrum intermedium strain 229E, a urease-positive strain isolated from the human gastric niche.</title>
        <authorList>
            <person name="Kulkarni G.J."/>
            <person name="Shetty S."/>
            <person name="Dharne M.S."/>
            <person name="Shouche Y.S."/>
        </authorList>
    </citation>
    <scope>NUCLEOTIDE SEQUENCE [LARGE SCALE GENOMIC DNA]</scope>
    <source>
        <strain evidence="8 9">229E</strain>
    </source>
</reference>
<dbReference type="NCBIfam" id="TIGR01097">
    <property type="entry name" value="PhnE"/>
    <property type="match status" value="1"/>
</dbReference>
<gene>
    <name evidence="8" type="ORF">Q644_17205</name>
</gene>